<name>A0ACD3BH40_9AGAR</name>
<reference evidence="1 2" key="1">
    <citation type="journal article" date="2019" name="Nat. Ecol. Evol.">
        <title>Megaphylogeny resolves global patterns of mushroom evolution.</title>
        <authorList>
            <person name="Varga T."/>
            <person name="Krizsan K."/>
            <person name="Foldi C."/>
            <person name="Dima B."/>
            <person name="Sanchez-Garcia M."/>
            <person name="Sanchez-Ramirez S."/>
            <person name="Szollosi G.J."/>
            <person name="Szarkandi J.G."/>
            <person name="Papp V."/>
            <person name="Albert L."/>
            <person name="Andreopoulos W."/>
            <person name="Angelini C."/>
            <person name="Antonin V."/>
            <person name="Barry K.W."/>
            <person name="Bougher N.L."/>
            <person name="Buchanan P."/>
            <person name="Buyck B."/>
            <person name="Bense V."/>
            <person name="Catcheside P."/>
            <person name="Chovatia M."/>
            <person name="Cooper J."/>
            <person name="Damon W."/>
            <person name="Desjardin D."/>
            <person name="Finy P."/>
            <person name="Geml J."/>
            <person name="Haridas S."/>
            <person name="Hughes K."/>
            <person name="Justo A."/>
            <person name="Karasinski D."/>
            <person name="Kautmanova I."/>
            <person name="Kiss B."/>
            <person name="Kocsube S."/>
            <person name="Kotiranta H."/>
            <person name="LaButti K.M."/>
            <person name="Lechner B.E."/>
            <person name="Liimatainen K."/>
            <person name="Lipzen A."/>
            <person name="Lukacs Z."/>
            <person name="Mihaltcheva S."/>
            <person name="Morgado L.N."/>
            <person name="Niskanen T."/>
            <person name="Noordeloos M.E."/>
            <person name="Ohm R.A."/>
            <person name="Ortiz-Santana B."/>
            <person name="Ovrebo C."/>
            <person name="Racz N."/>
            <person name="Riley R."/>
            <person name="Savchenko A."/>
            <person name="Shiryaev A."/>
            <person name="Soop K."/>
            <person name="Spirin V."/>
            <person name="Szebenyi C."/>
            <person name="Tomsovsky M."/>
            <person name="Tulloss R.E."/>
            <person name="Uehling J."/>
            <person name="Grigoriev I.V."/>
            <person name="Vagvolgyi C."/>
            <person name="Papp T."/>
            <person name="Martin F.M."/>
            <person name="Miettinen O."/>
            <person name="Hibbett D.S."/>
            <person name="Nagy L.G."/>
        </authorList>
    </citation>
    <scope>NUCLEOTIDE SEQUENCE [LARGE SCALE GENOMIC DNA]</scope>
    <source>
        <strain evidence="1 2">NL-1719</strain>
    </source>
</reference>
<evidence type="ECO:0000313" key="2">
    <source>
        <dbReference type="Proteomes" id="UP000308600"/>
    </source>
</evidence>
<dbReference type="Proteomes" id="UP000308600">
    <property type="component" value="Unassembled WGS sequence"/>
</dbReference>
<protein>
    <submittedName>
        <fullName evidence="1">Uncharacterized protein</fullName>
    </submittedName>
</protein>
<organism evidence="1 2">
    <name type="scientific">Pluteus cervinus</name>
    <dbReference type="NCBI Taxonomy" id="181527"/>
    <lineage>
        <taxon>Eukaryota</taxon>
        <taxon>Fungi</taxon>
        <taxon>Dikarya</taxon>
        <taxon>Basidiomycota</taxon>
        <taxon>Agaricomycotina</taxon>
        <taxon>Agaricomycetes</taxon>
        <taxon>Agaricomycetidae</taxon>
        <taxon>Agaricales</taxon>
        <taxon>Pluteineae</taxon>
        <taxon>Pluteaceae</taxon>
        <taxon>Pluteus</taxon>
    </lineage>
</organism>
<evidence type="ECO:0000313" key="1">
    <source>
        <dbReference type="EMBL" id="TFK76966.1"/>
    </source>
</evidence>
<proteinExistence type="predicted"/>
<gene>
    <name evidence="1" type="ORF">BDN72DRAFT_890756</name>
</gene>
<sequence length="357" mass="39127">MASSRPLTRRRRSQSTSTTPTIIRRSPDNSWKAAHKRAHSQNPLDPQLSHQHDLDEWRRGKRRRRNFSPSSRNTMQVSNPGRVPPPTAQMTPGFATTSAAFHLFPNRSTSTPRSHHTVIDAGFPCDIDCEVDADHDLNGLRSHAFKELHQSVAENGECFIQRMRSYEQKRALQEAGTSVNRGRTQFIGASASTGTQHLFSHVANYMDSPSGCSDLGRVFSPVSSTSMMEMDQDENRNHTSLSLSGTNLDDTDLYPSDDEEYVFIDSMDHSPLTPELSQSQTDSMASSVVSLPSIPPLALSGTQPGTGNGSASRSESALSALTLAIANGAGGLNDYAELQPSYSNPPMDHCQVGELWR</sequence>
<accession>A0ACD3BH40</accession>
<dbReference type="EMBL" id="ML208259">
    <property type="protein sequence ID" value="TFK76966.1"/>
    <property type="molecule type" value="Genomic_DNA"/>
</dbReference>
<keyword evidence="2" id="KW-1185">Reference proteome</keyword>